<protein>
    <submittedName>
        <fullName evidence="1">Uncharacterized protein</fullName>
    </submittedName>
</protein>
<name>A0A2P6PPD7_ROSCH</name>
<comment type="caution">
    <text evidence="1">The sequence shown here is derived from an EMBL/GenBank/DDBJ whole genome shotgun (WGS) entry which is preliminary data.</text>
</comment>
<dbReference type="AlphaFoldDB" id="A0A2P6PPD7"/>
<dbReference type="Gramene" id="PRQ23798">
    <property type="protein sequence ID" value="PRQ23798"/>
    <property type="gene ID" value="RchiOBHm_Chr6g0265351"/>
</dbReference>
<organism evidence="1 2">
    <name type="scientific">Rosa chinensis</name>
    <name type="common">China rose</name>
    <dbReference type="NCBI Taxonomy" id="74649"/>
    <lineage>
        <taxon>Eukaryota</taxon>
        <taxon>Viridiplantae</taxon>
        <taxon>Streptophyta</taxon>
        <taxon>Embryophyta</taxon>
        <taxon>Tracheophyta</taxon>
        <taxon>Spermatophyta</taxon>
        <taxon>Magnoliopsida</taxon>
        <taxon>eudicotyledons</taxon>
        <taxon>Gunneridae</taxon>
        <taxon>Pentapetalae</taxon>
        <taxon>rosids</taxon>
        <taxon>fabids</taxon>
        <taxon>Rosales</taxon>
        <taxon>Rosaceae</taxon>
        <taxon>Rosoideae</taxon>
        <taxon>Rosoideae incertae sedis</taxon>
        <taxon>Rosa</taxon>
    </lineage>
</organism>
<proteinExistence type="predicted"/>
<gene>
    <name evidence="1" type="ORF">RchiOBHm_Chr6g0265351</name>
</gene>
<sequence length="105" mass="12105">MASCIIKPLPLDQSFIKLVVSWSLLPGFYSKQACGKHFLLGFIMYMLCSFKHLGANLQQHTLITIVSRSVKLCLCHFHECHLLLVNPLFDRAFCERCRYKCRLGL</sequence>
<evidence type="ECO:0000313" key="2">
    <source>
        <dbReference type="Proteomes" id="UP000238479"/>
    </source>
</evidence>
<keyword evidence="2" id="KW-1185">Reference proteome</keyword>
<evidence type="ECO:0000313" key="1">
    <source>
        <dbReference type="EMBL" id="PRQ23798.1"/>
    </source>
</evidence>
<dbReference type="EMBL" id="PDCK01000044">
    <property type="protein sequence ID" value="PRQ23798.1"/>
    <property type="molecule type" value="Genomic_DNA"/>
</dbReference>
<reference evidence="1 2" key="1">
    <citation type="journal article" date="2018" name="Nat. Genet.">
        <title>The Rosa genome provides new insights in the design of modern roses.</title>
        <authorList>
            <person name="Bendahmane M."/>
        </authorList>
    </citation>
    <scope>NUCLEOTIDE SEQUENCE [LARGE SCALE GENOMIC DNA]</scope>
    <source>
        <strain evidence="2">cv. Old Blush</strain>
    </source>
</reference>
<dbReference type="Proteomes" id="UP000238479">
    <property type="component" value="Chromosome 6"/>
</dbReference>
<accession>A0A2P6PPD7</accession>